<proteinExistence type="predicted"/>
<dbReference type="Proteomes" id="UP000528457">
    <property type="component" value="Unassembled WGS sequence"/>
</dbReference>
<dbReference type="InterPro" id="IPR016980">
    <property type="entry name" value="S-AdoMet-dep_MeTrfase_Alr7345"/>
</dbReference>
<sequence>MFKYSARVLFLLMLLVATAQVSSADHTVVDTATLKAVQAAIQDPARIEKARERDPFRKPLEVLLFSEIKPNDSVLEITPGEGYYTALLSRVIGDKGVLYAVDPARAFEHLPQIREFFTDYQKKDFRKNIEYSVQKLDEIQLPEKVDQIWMVLYYHDTYWTGEDRAEMNRRLFDLLKPGGTLLLIDHHARPQDSDQFTRSLHRIHDSMVMTELTQSGFVLNSSSDILSNPNDPRTDSVFSPEWRGRTDRFVWRFKKYRSRVSDGASR</sequence>
<dbReference type="CDD" id="cd02440">
    <property type="entry name" value="AdoMet_MTases"/>
    <property type="match status" value="1"/>
</dbReference>
<keyword evidence="1" id="KW-0732">Signal</keyword>
<dbReference type="SUPFAM" id="SSF53335">
    <property type="entry name" value="S-adenosyl-L-methionine-dependent methyltransferases"/>
    <property type="match status" value="1"/>
</dbReference>
<dbReference type="AlphaFoldDB" id="A0A7X0JRU7"/>
<dbReference type="RefSeq" id="WP_166849314.1">
    <property type="nucleotide sequence ID" value="NZ_JAAONY010000001.1"/>
</dbReference>
<evidence type="ECO:0000256" key="1">
    <source>
        <dbReference type="SAM" id="SignalP"/>
    </source>
</evidence>
<evidence type="ECO:0000313" key="3">
    <source>
        <dbReference type="Proteomes" id="UP000528457"/>
    </source>
</evidence>
<dbReference type="Gene3D" id="3.40.50.150">
    <property type="entry name" value="Vaccinia Virus protein VP39"/>
    <property type="match status" value="1"/>
</dbReference>
<comment type="caution">
    <text evidence="2">The sequence shown here is derived from an EMBL/GenBank/DDBJ whole genome shotgun (WGS) entry which is preliminary data.</text>
</comment>
<gene>
    <name evidence="2" type="ORF">HNR48_001421</name>
</gene>
<dbReference type="InParanoid" id="A0A7X0JRU7"/>
<keyword evidence="2" id="KW-0808">Transferase</keyword>
<keyword evidence="3" id="KW-1185">Reference proteome</keyword>
<feature type="chain" id="PRO_5030675932" evidence="1">
    <location>
        <begin position="20"/>
        <end position="266"/>
    </location>
</feature>
<name>A0A7X0JRU7_9GAMM</name>
<protein>
    <submittedName>
        <fullName evidence="2">Putative methyltransferase</fullName>
    </submittedName>
</protein>
<reference evidence="2 3" key="1">
    <citation type="submission" date="2020-08" db="EMBL/GenBank/DDBJ databases">
        <title>Genomic Encyclopedia of Type Strains, Phase IV (KMG-IV): sequencing the most valuable type-strain genomes for metagenomic binning, comparative biology and taxonomic classification.</title>
        <authorList>
            <person name="Goeker M."/>
        </authorList>
    </citation>
    <scope>NUCLEOTIDE SEQUENCE [LARGE SCALE GENOMIC DNA]</scope>
    <source>
        <strain evidence="2 3">DSM 22368</strain>
    </source>
</reference>
<organism evidence="2 3">
    <name type="scientific">Pseudoteredinibacter isoporae</name>
    <dbReference type="NCBI Taxonomy" id="570281"/>
    <lineage>
        <taxon>Bacteria</taxon>
        <taxon>Pseudomonadati</taxon>
        <taxon>Pseudomonadota</taxon>
        <taxon>Gammaproteobacteria</taxon>
        <taxon>Cellvibrionales</taxon>
        <taxon>Cellvibrionaceae</taxon>
        <taxon>Pseudoteredinibacter</taxon>
    </lineage>
</organism>
<dbReference type="EMBL" id="JACHHT010000001">
    <property type="protein sequence ID" value="MBB6521143.1"/>
    <property type="molecule type" value="Genomic_DNA"/>
</dbReference>
<feature type="signal peptide" evidence="1">
    <location>
        <begin position="1"/>
        <end position="19"/>
    </location>
</feature>
<dbReference type="GO" id="GO:0032259">
    <property type="term" value="P:methylation"/>
    <property type="evidence" value="ECO:0007669"/>
    <property type="project" value="UniProtKB-KW"/>
</dbReference>
<accession>A0A7X0JRU7</accession>
<dbReference type="PIRSF" id="PIRSF031679">
    <property type="entry name" value="Mtase_Alr7345_prd"/>
    <property type="match status" value="1"/>
</dbReference>
<evidence type="ECO:0000313" key="2">
    <source>
        <dbReference type="EMBL" id="MBB6521143.1"/>
    </source>
</evidence>
<dbReference type="InterPro" id="IPR029063">
    <property type="entry name" value="SAM-dependent_MTases_sf"/>
</dbReference>
<dbReference type="GO" id="GO:0008168">
    <property type="term" value="F:methyltransferase activity"/>
    <property type="evidence" value="ECO:0007669"/>
    <property type="project" value="UniProtKB-KW"/>
</dbReference>
<keyword evidence="2" id="KW-0489">Methyltransferase</keyword>